<organism evidence="3 4">
    <name type="scientific">Candidatus Tagabacteria bacterium RIFCSPLOWO2_01_FULL_39_11</name>
    <dbReference type="NCBI Taxonomy" id="1802295"/>
    <lineage>
        <taxon>Bacteria</taxon>
        <taxon>Candidatus Tagaibacteriota</taxon>
    </lineage>
</organism>
<feature type="transmembrane region" description="Helical" evidence="1">
    <location>
        <begin position="12"/>
        <end position="34"/>
    </location>
</feature>
<dbReference type="Proteomes" id="UP000178302">
    <property type="component" value="Unassembled WGS sequence"/>
</dbReference>
<keyword evidence="1" id="KW-0472">Membrane</keyword>
<dbReference type="Pfam" id="PF18920">
    <property type="entry name" value="DUF5671"/>
    <property type="match status" value="1"/>
</dbReference>
<proteinExistence type="predicted"/>
<feature type="domain" description="DUF5671" evidence="2">
    <location>
        <begin position="9"/>
        <end position="141"/>
    </location>
</feature>
<feature type="transmembrane region" description="Helical" evidence="1">
    <location>
        <begin position="162"/>
        <end position="182"/>
    </location>
</feature>
<dbReference type="EMBL" id="MHQZ01000007">
    <property type="protein sequence ID" value="OHA14570.1"/>
    <property type="molecule type" value="Genomic_DNA"/>
</dbReference>
<evidence type="ECO:0000313" key="3">
    <source>
        <dbReference type="EMBL" id="OHA14570.1"/>
    </source>
</evidence>
<keyword evidence="1" id="KW-1133">Transmembrane helix</keyword>
<feature type="transmembrane region" description="Helical" evidence="1">
    <location>
        <begin position="126"/>
        <end position="146"/>
    </location>
</feature>
<keyword evidence="1" id="KW-0812">Transmembrane</keyword>
<dbReference type="InterPro" id="IPR043728">
    <property type="entry name" value="DUF5671"/>
</dbReference>
<accession>A0A1G2LSG6</accession>
<comment type="caution">
    <text evidence="3">The sequence shown here is derived from an EMBL/GenBank/DDBJ whole genome shotgun (WGS) entry which is preliminary data.</text>
</comment>
<reference evidence="3 4" key="1">
    <citation type="journal article" date="2016" name="Nat. Commun.">
        <title>Thousands of microbial genomes shed light on interconnected biogeochemical processes in an aquifer system.</title>
        <authorList>
            <person name="Anantharaman K."/>
            <person name="Brown C.T."/>
            <person name="Hug L.A."/>
            <person name="Sharon I."/>
            <person name="Castelle C.J."/>
            <person name="Probst A.J."/>
            <person name="Thomas B.C."/>
            <person name="Singh A."/>
            <person name="Wilkins M.J."/>
            <person name="Karaoz U."/>
            <person name="Brodie E.L."/>
            <person name="Williams K.H."/>
            <person name="Hubbard S.S."/>
            <person name="Banfield J.F."/>
        </authorList>
    </citation>
    <scope>NUCLEOTIDE SEQUENCE [LARGE SCALE GENOMIC DNA]</scope>
</reference>
<dbReference type="AlphaFoldDB" id="A0A1G2LSG6"/>
<evidence type="ECO:0000313" key="4">
    <source>
        <dbReference type="Proteomes" id="UP000178302"/>
    </source>
</evidence>
<evidence type="ECO:0000259" key="2">
    <source>
        <dbReference type="Pfam" id="PF18920"/>
    </source>
</evidence>
<feature type="transmembrane region" description="Helical" evidence="1">
    <location>
        <begin position="96"/>
        <end position="114"/>
    </location>
</feature>
<sequence length="317" mass="35585">MEKQNAKFAFFYLLSLVALVFTALATGLVIFQIINKKVVDLITLAPGGFSQESLKFAISAIIIAAPIYFVMMWLINKNILTGKLDKESGIRKWLTYFILLVSAVVMIGWLIGTINSFLNGELTIKFILKALTAIIISALIFSFYLYDIKRADISKNNNIIKAYFYGSMAIVLAALVASFFFIDSPRVVRLQKYDQNIINKFSQIDNAINAYYGETGGLPSDLNNLLNGGSAYYVIESDITDPDTNKFFEYKVDSQDAYELCSTFKTENKSQANDKSNNGNSYYVDLRWLHDSGYQCLKQRIAGMDKGKPLPVSVPVR</sequence>
<name>A0A1G2LSG6_9BACT</name>
<evidence type="ECO:0000256" key="1">
    <source>
        <dbReference type="SAM" id="Phobius"/>
    </source>
</evidence>
<protein>
    <recommendedName>
        <fullName evidence="2">DUF5671 domain-containing protein</fullName>
    </recommendedName>
</protein>
<gene>
    <name evidence="3" type="ORF">A2909_02965</name>
</gene>
<feature type="transmembrane region" description="Helical" evidence="1">
    <location>
        <begin position="54"/>
        <end position="75"/>
    </location>
</feature>